<sequence>MNEGMEWKLRKIIYLPSGGYTTASLHGSTQNVIAGNLLLLRKRSIYRNKEKNVMKSVLASLRSPPCVITSEYNLYKKGPDELRTSLFFRSRLKKYTHEQ</sequence>
<protein>
    <submittedName>
        <fullName evidence="1">Uncharacterized protein</fullName>
    </submittedName>
</protein>
<comment type="caution">
    <text evidence="1">The sequence shown here is derived from an EMBL/GenBank/DDBJ whole genome shotgun (WGS) entry which is preliminary data.</text>
</comment>
<dbReference type="Proteomes" id="UP000823941">
    <property type="component" value="Chromosome 5"/>
</dbReference>
<reference evidence="1 2" key="1">
    <citation type="submission" date="2021-06" db="EMBL/GenBank/DDBJ databases">
        <title>A haploid diamondback moth (Plutella xylostella L.) genome assembly resolves 31 chromosomes and identifies a diamide resistance mutation.</title>
        <authorList>
            <person name="Ward C.M."/>
            <person name="Perry K.D."/>
            <person name="Baker G."/>
            <person name="Powis K."/>
            <person name="Heckel D.G."/>
            <person name="Baxter S.W."/>
        </authorList>
    </citation>
    <scope>NUCLEOTIDE SEQUENCE [LARGE SCALE GENOMIC DNA]</scope>
    <source>
        <strain evidence="1 2">LV</strain>
        <tissue evidence="1">Single pupa</tissue>
    </source>
</reference>
<evidence type="ECO:0000313" key="1">
    <source>
        <dbReference type="EMBL" id="KAG7310949.1"/>
    </source>
</evidence>
<gene>
    <name evidence="1" type="ORF">JYU34_003795</name>
</gene>
<accession>A0ABQ7R0Z8</accession>
<proteinExistence type="predicted"/>
<keyword evidence="2" id="KW-1185">Reference proteome</keyword>
<dbReference type="EMBL" id="JAHIBW010000005">
    <property type="protein sequence ID" value="KAG7310949.1"/>
    <property type="molecule type" value="Genomic_DNA"/>
</dbReference>
<organism evidence="1 2">
    <name type="scientific">Plutella xylostella</name>
    <name type="common">Diamondback moth</name>
    <name type="synonym">Plutella maculipennis</name>
    <dbReference type="NCBI Taxonomy" id="51655"/>
    <lineage>
        <taxon>Eukaryota</taxon>
        <taxon>Metazoa</taxon>
        <taxon>Ecdysozoa</taxon>
        <taxon>Arthropoda</taxon>
        <taxon>Hexapoda</taxon>
        <taxon>Insecta</taxon>
        <taxon>Pterygota</taxon>
        <taxon>Neoptera</taxon>
        <taxon>Endopterygota</taxon>
        <taxon>Lepidoptera</taxon>
        <taxon>Glossata</taxon>
        <taxon>Ditrysia</taxon>
        <taxon>Yponomeutoidea</taxon>
        <taxon>Plutellidae</taxon>
        <taxon>Plutella</taxon>
    </lineage>
</organism>
<evidence type="ECO:0000313" key="2">
    <source>
        <dbReference type="Proteomes" id="UP000823941"/>
    </source>
</evidence>
<name>A0ABQ7R0Z8_PLUXY</name>